<evidence type="ECO:0000313" key="3">
    <source>
        <dbReference type="Proteomes" id="UP000827092"/>
    </source>
</evidence>
<protein>
    <submittedName>
        <fullName evidence="2">Uncharacterized protein</fullName>
    </submittedName>
</protein>
<evidence type="ECO:0000256" key="1">
    <source>
        <dbReference type="SAM" id="MobiDB-lite"/>
    </source>
</evidence>
<dbReference type="EMBL" id="JAFNEN010000337">
    <property type="protein sequence ID" value="KAG8185367.1"/>
    <property type="molecule type" value="Genomic_DNA"/>
</dbReference>
<proteinExistence type="predicted"/>
<sequence length="94" mass="10584">MLDLLKQNKYSLYCRLGKVHFREPVTKKTDQEETDQPPEKDAVKPVSQVSSDPESQKSSDHVIFPLLRDIVDDKTESSVTEQGPLTEASHTAKS</sequence>
<name>A0AAV6UMA2_9ARAC</name>
<evidence type="ECO:0000313" key="2">
    <source>
        <dbReference type="EMBL" id="KAG8185367.1"/>
    </source>
</evidence>
<dbReference type="AlphaFoldDB" id="A0AAV6UMA2"/>
<reference evidence="2 3" key="1">
    <citation type="journal article" date="2022" name="Nat. Ecol. Evol.">
        <title>A masculinizing supergene underlies an exaggerated male reproductive morph in a spider.</title>
        <authorList>
            <person name="Hendrickx F."/>
            <person name="De Corte Z."/>
            <person name="Sonet G."/>
            <person name="Van Belleghem S.M."/>
            <person name="Kostlbacher S."/>
            <person name="Vangestel C."/>
        </authorList>
    </citation>
    <scope>NUCLEOTIDE SEQUENCE [LARGE SCALE GENOMIC DNA]</scope>
    <source>
        <strain evidence="2">W744_W776</strain>
    </source>
</reference>
<keyword evidence="3" id="KW-1185">Reference proteome</keyword>
<gene>
    <name evidence="2" type="ORF">JTE90_023113</name>
</gene>
<dbReference type="Proteomes" id="UP000827092">
    <property type="component" value="Unassembled WGS sequence"/>
</dbReference>
<feature type="region of interest" description="Disordered" evidence="1">
    <location>
        <begin position="23"/>
        <end position="94"/>
    </location>
</feature>
<organism evidence="2 3">
    <name type="scientific">Oedothorax gibbosus</name>
    <dbReference type="NCBI Taxonomy" id="931172"/>
    <lineage>
        <taxon>Eukaryota</taxon>
        <taxon>Metazoa</taxon>
        <taxon>Ecdysozoa</taxon>
        <taxon>Arthropoda</taxon>
        <taxon>Chelicerata</taxon>
        <taxon>Arachnida</taxon>
        <taxon>Araneae</taxon>
        <taxon>Araneomorphae</taxon>
        <taxon>Entelegynae</taxon>
        <taxon>Araneoidea</taxon>
        <taxon>Linyphiidae</taxon>
        <taxon>Erigoninae</taxon>
        <taxon>Oedothorax</taxon>
    </lineage>
</organism>
<feature type="compositionally biased region" description="Polar residues" evidence="1">
    <location>
        <begin position="77"/>
        <end position="94"/>
    </location>
</feature>
<feature type="compositionally biased region" description="Basic and acidic residues" evidence="1">
    <location>
        <begin position="23"/>
        <end position="43"/>
    </location>
</feature>
<comment type="caution">
    <text evidence="2">The sequence shown here is derived from an EMBL/GenBank/DDBJ whole genome shotgun (WGS) entry which is preliminary data.</text>
</comment>
<accession>A0AAV6UMA2</accession>